<protein>
    <submittedName>
        <fullName evidence="1">Uncharacterized protein</fullName>
    </submittedName>
</protein>
<dbReference type="EMBL" id="WWNR01000002">
    <property type="protein sequence ID" value="MZQ88342.1"/>
    <property type="molecule type" value="Genomic_DNA"/>
</dbReference>
<name>A0A6L8VFI1_9RHOB</name>
<evidence type="ECO:0000313" key="1">
    <source>
        <dbReference type="EMBL" id="MZQ88342.1"/>
    </source>
</evidence>
<dbReference type="RefSeq" id="WP_161343788.1">
    <property type="nucleotide sequence ID" value="NZ_BMGW01000002.1"/>
</dbReference>
<dbReference type="Proteomes" id="UP000477083">
    <property type="component" value="Unassembled WGS sequence"/>
</dbReference>
<sequence length="179" mass="20476">MDSGENDGVLGLIPPRPPERRRQEFIDGLAELQLRPWDLAAKLERFGDDRPFKAIIRSIDRMMSGETKVSPEMSVIVEMLLRQHRRLTKRHGGLDWTLTEHGSYQAEVDGWYVYLSPQTRGRWILGCSSGPSRQDYSPPFGRWLDSLAEAKHKALVEVEEGMNEYAAIEHENEVMQSAP</sequence>
<dbReference type="OrthoDB" id="9554079at2"/>
<evidence type="ECO:0000313" key="2">
    <source>
        <dbReference type="Proteomes" id="UP000477083"/>
    </source>
</evidence>
<keyword evidence="2" id="KW-1185">Reference proteome</keyword>
<reference evidence="1 2" key="1">
    <citation type="submission" date="2020-01" db="EMBL/GenBank/DDBJ databases">
        <title>Frigidibacter albus SP32T (=CGMCC 1.13995T).</title>
        <authorList>
            <person name="Liao X."/>
        </authorList>
    </citation>
    <scope>NUCLEOTIDE SEQUENCE [LARGE SCALE GENOMIC DNA]</scope>
    <source>
        <strain evidence="1 2">SP32</strain>
    </source>
</reference>
<comment type="caution">
    <text evidence="1">The sequence shown here is derived from an EMBL/GenBank/DDBJ whole genome shotgun (WGS) entry which is preliminary data.</text>
</comment>
<proteinExistence type="predicted"/>
<organism evidence="1 2">
    <name type="scientific">Frigidibacter albus</name>
    <dbReference type="NCBI Taxonomy" id="1465486"/>
    <lineage>
        <taxon>Bacteria</taxon>
        <taxon>Pseudomonadati</taxon>
        <taxon>Pseudomonadota</taxon>
        <taxon>Alphaproteobacteria</taxon>
        <taxon>Rhodobacterales</taxon>
        <taxon>Paracoccaceae</taxon>
        <taxon>Frigidibacter</taxon>
    </lineage>
</organism>
<dbReference type="AlphaFoldDB" id="A0A6L8VFI1"/>
<gene>
    <name evidence="1" type="ORF">GS660_04415</name>
</gene>
<accession>A0A6L8VFI1</accession>